<evidence type="ECO:0000313" key="3">
    <source>
        <dbReference type="EMBL" id="SDT17873.1"/>
    </source>
</evidence>
<dbReference type="EMBL" id="LT629777">
    <property type="protein sequence ID" value="SDT17873.1"/>
    <property type="molecule type" value="Genomic_DNA"/>
</dbReference>
<dbReference type="PANTHER" id="PTHR43476:SF3">
    <property type="entry name" value="FAD-BINDING MONOOXYGENASE"/>
    <property type="match status" value="1"/>
</dbReference>
<dbReference type="Gene3D" id="3.30.70.2450">
    <property type="match status" value="1"/>
</dbReference>
<dbReference type="AlphaFoldDB" id="A0A1H1Y8U6"/>
<organism evidence="3 4">
    <name type="scientific">Pseudomonas asplenii</name>
    <dbReference type="NCBI Taxonomy" id="53407"/>
    <lineage>
        <taxon>Bacteria</taxon>
        <taxon>Pseudomonadati</taxon>
        <taxon>Pseudomonadota</taxon>
        <taxon>Gammaproteobacteria</taxon>
        <taxon>Pseudomonadales</taxon>
        <taxon>Pseudomonadaceae</taxon>
        <taxon>Pseudomonas</taxon>
    </lineage>
</organism>
<accession>A0A1H1Y8U6</accession>
<evidence type="ECO:0000259" key="2">
    <source>
        <dbReference type="Pfam" id="PF01494"/>
    </source>
</evidence>
<dbReference type="GeneID" id="300209194"/>
<dbReference type="PANTHER" id="PTHR43476">
    <property type="entry name" value="3-(3-HYDROXY-PHENYL)PROPIONATE/3-HYDROXYCINNAMIC ACID HYDROXYLASE"/>
    <property type="match status" value="1"/>
</dbReference>
<reference evidence="4" key="1">
    <citation type="submission" date="2016-10" db="EMBL/GenBank/DDBJ databases">
        <authorList>
            <person name="Varghese N."/>
            <person name="Submissions S."/>
        </authorList>
    </citation>
    <scope>NUCLEOTIDE SEQUENCE [LARGE SCALE GENOMIC DNA]</scope>
    <source>
        <strain evidence="4">ATCC 23835</strain>
    </source>
</reference>
<dbReference type="InterPro" id="IPR050631">
    <property type="entry name" value="PheA/TfdB_FAD_monoxygenase"/>
</dbReference>
<dbReference type="InterPro" id="IPR002938">
    <property type="entry name" value="FAD-bd"/>
</dbReference>
<evidence type="ECO:0000256" key="1">
    <source>
        <dbReference type="ARBA" id="ARBA00023002"/>
    </source>
</evidence>
<dbReference type="GO" id="GO:0071949">
    <property type="term" value="F:FAD binding"/>
    <property type="evidence" value="ECO:0007669"/>
    <property type="project" value="InterPro"/>
</dbReference>
<dbReference type="NCBIfam" id="NF004829">
    <property type="entry name" value="PRK06183.1-3"/>
    <property type="match status" value="1"/>
</dbReference>
<proteinExistence type="predicted"/>
<keyword evidence="4" id="KW-1185">Reference proteome</keyword>
<sequence>MTTLTPVNTDVLIIGAGPTGLTLANLLGQAGVRTTIIDRKTSTVTEPRAVSIDDESLRTMQAAGLDKAVLADVVQGYGVHYFDKPGGRCFGKVEPVGKQYGYPKRNAFRQPLFERTLMHGMERFPSLTQLFCHELIDFTQDDSGVLARIQNKAGETVEVHAQYMVASDGGRSPVRKQLGVDMVGSSFKSRWLVVDLDQDDDPFWQTRVYCDAERPVVEVPGPHQTRRFEFMLKDDETDEQMLSDASLSSLLRPFRGEKAYSLVRKVVYTFHARVASRWQAGRVFLAGDAAHLTPPYAGQGMNSGVRDAHNIAWKLVAVLRGHMAPSALESYESERRDHAWALIRLALNLGVVMAPASALRAKLISSTFRLIGLIPPLRDYFLQMKFKPKPRFTQGLVLSQGKAGNLRAGTMLPQPTLFDSQGNGLLLDEYIGPGFALIQFGEFPSQRVDHLQHPLWDHLDAKRMVIIPKHSVPPPPVPGLTIVHDCNGELSELFAETSSFVLLRPDRYVAALFNLAQESETAQALQCVLGIAEIATVAVAAPQTAHVPVTL</sequence>
<name>A0A1H1Y8U6_9PSED</name>
<dbReference type="PRINTS" id="PR00420">
    <property type="entry name" value="RNGMNOXGNASE"/>
</dbReference>
<dbReference type="InterPro" id="IPR036188">
    <property type="entry name" value="FAD/NAD-bd_sf"/>
</dbReference>
<dbReference type="Proteomes" id="UP000199524">
    <property type="component" value="Chromosome I"/>
</dbReference>
<gene>
    <name evidence="3" type="ORF">SAMN05216598_4289</name>
</gene>
<protein>
    <submittedName>
        <fullName evidence="3">3-(3-hydroxy-phenyl)propionate hydroxylase</fullName>
    </submittedName>
</protein>
<dbReference type="SUPFAM" id="SSF51905">
    <property type="entry name" value="FAD/NAD(P)-binding domain"/>
    <property type="match status" value="1"/>
</dbReference>
<dbReference type="Gene3D" id="3.50.50.60">
    <property type="entry name" value="FAD/NAD(P)-binding domain"/>
    <property type="match status" value="1"/>
</dbReference>
<dbReference type="NCBIfam" id="NF004831">
    <property type="entry name" value="PRK06183.1-5"/>
    <property type="match status" value="1"/>
</dbReference>
<dbReference type="GO" id="GO:0008688">
    <property type="term" value="F:3-(3-hydroxyphenyl)propionate hydroxylase activity"/>
    <property type="evidence" value="ECO:0007669"/>
    <property type="project" value="TreeGrafter"/>
</dbReference>
<dbReference type="RefSeq" id="WP_172833041.1">
    <property type="nucleotide sequence ID" value="NZ_LT629777.1"/>
</dbReference>
<evidence type="ECO:0000313" key="4">
    <source>
        <dbReference type="Proteomes" id="UP000199524"/>
    </source>
</evidence>
<keyword evidence="1" id="KW-0560">Oxidoreductase</keyword>
<dbReference type="GO" id="GO:0019622">
    <property type="term" value="P:3-(3-hydroxy)phenylpropionate catabolic process"/>
    <property type="evidence" value="ECO:0007669"/>
    <property type="project" value="TreeGrafter"/>
</dbReference>
<dbReference type="Pfam" id="PF01494">
    <property type="entry name" value="FAD_binding_3"/>
    <property type="match status" value="1"/>
</dbReference>
<feature type="domain" description="FAD-binding" evidence="2">
    <location>
        <begin position="9"/>
        <end position="345"/>
    </location>
</feature>